<proteinExistence type="predicted"/>
<feature type="compositionally biased region" description="Polar residues" evidence="1">
    <location>
        <begin position="1"/>
        <end position="13"/>
    </location>
</feature>
<accession>A0AAU9RB05</accession>
<sequence length="45" mass="4760">MTSARNARNMTQPRDTKTTTTTVVSCSGVGVGRLVASMEAIVFDV</sequence>
<evidence type="ECO:0000313" key="2">
    <source>
        <dbReference type="EMBL" id="CAH2035533.1"/>
    </source>
</evidence>
<reference evidence="2 3" key="1">
    <citation type="submission" date="2022-03" db="EMBL/GenBank/DDBJ databases">
        <authorList>
            <person name="Nunn A."/>
            <person name="Chopra R."/>
            <person name="Nunn A."/>
            <person name="Contreras Garrido A."/>
        </authorList>
    </citation>
    <scope>NUCLEOTIDE SEQUENCE [LARGE SCALE GENOMIC DNA]</scope>
</reference>
<feature type="region of interest" description="Disordered" evidence="1">
    <location>
        <begin position="1"/>
        <end position="20"/>
    </location>
</feature>
<protein>
    <submittedName>
        <fullName evidence="2">Uncharacterized protein</fullName>
    </submittedName>
</protein>
<dbReference type="AlphaFoldDB" id="A0AAU9RB05"/>
<gene>
    <name evidence="2" type="ORF">TAV2_LOCUS3389</name>
</gene>
<name>A0AAU9RB05_THLAR</name>
<dbReference type="EMBL" id="OU466857">
    <property type="protein sequence ID" value="CAH2035533.1"/>
    <property type="molecule type" value="Genomic_DNA"/>
</dbReference>
<evidence type="ECO:0000313" key="3">
    <source>
        <dbReference type="Proteomes" id="UP000836841"/>
    </source>
</evidence>
<keyword evidence="3" id="KW-1185">Reference proteome</keyword>
<dbReference type="Proteomes" id="UP000836841">
    <property type="component" value="Chromosome 1"/>
</dbReference>
<evidence type="ECO:0000256" key="1">
    <source>
        <dbReference type="SAM" id="MobiDB-lite"/>
    </source>
</evidence>
<organism evidence="2 3">
    <name type="scientific">Thlaspi arvense</name>
    <name type="common">Field penny-cress</name>
    <dbReference type="NCBI Taxonomy" id="13288"/>
    <lineage>
        <taxon>Eukaryota</taxon>
        <taxon>Viridiplantae</taxon>
        <taxon>Streptophyta</taxon>
        <taxon>Embryophyta</taxon>
        <taxon>Tracheophyta</taxon>
        <taxon>Spermatophyta</taxon>
        <taxon>Magnoliopsida</taxon>
        <taxon>eudicotyledons</taxon>
        <taxon>Gunneridae</taxon>
        <taxon>Pentapetalae</taxon>
        <taxon>rosids</taxon>
        <taxon>malvids</taxon>
        <taxon>Brassicales</taxon>
        <taxon>Brassicaceae</taxon>
        <taxon>Thlaspideae</taxon>
        <taxon>Thlaspi</taxon>
    </lineage>
</organism>